<feature type="region of interest" description="Disordered" evidence="1">
    <location>
        <begin position="103"/>
        <end position="148"/>
    </location>
</feature>
<organism evidence="2 3">
    <name type="scientific">Equus przewalskii</name>
    <name type="common">Przewalski's horse</name>
    <name type="synonym">Equus caballus przewalskii</name>
    <dbReference type="NCBI Taxonomy" id="9798"/>
    <lineage>
        <taxon>Eukaryota</taxon>
        <taxon>Metazoa</taxon>
        <taxon>Chordata</taxon>
        <taxon>Craniata</taxon>
        <taxon>Vertebrata</taxon>
        <taxon>Euteleostomi</taxon>
        <taxon>Mammalia</taxon>
        <taxon>Eutheria</taxon>
        <taxon>Laurasiatheria</taxon>
        <taxon>Perissodactyla</taxon>
        <taxon>Equidae</taxon>
        <taxon>Equus</taxon>
    </lineage>
</organism>
<dbReference type="RefSeq" id="XP_070480124.1">
    <property type="nucleotide sequence ID" value="XM_070624023.1"/>
</dbReference>
<evidence type="ECO:0000313" key="3">
    <source>
        <dbReference type="RefSeq" id="XP_070480124.1"/>
    </source>
</evidence>
<keyword evidence="2" id="KW-1185">Reference proteome</keyword>
<proteinExistence type="predicted"/>
<evidence type="ECO:0000256" key="1">
    <source>
        <dbReference type="SAM" id="MobiDB-lite"/>
    </source>
</evidence>
<gene>
    <name evidence="3" type="primary">LOC139083949</name>
</gene>
<sequence>MSSLLLPASPPSPPSPSLFSLLSLGRLPHPISLNSGAVVAERGRGGGRAVYRSWSSSSHQLCLELQTKHNKYLGSSPAVLSLNLAIRTPNLSGLLVLRTQLPPHPTPPSHLPPSCPGASTASGTRNAGLSLGSSTALGSNGKSHSLSVPPFPHPKNSTVVNAQCCSHVRPERAEHPLCAGPCGIPGNSRTDPLPIGKREGPRHSTGRKWSAPQGRSRFVLRVCLQQGAALPAAGVRGDFEDIWAVPARKALTSQLSGILLPFLESFRLTQLSQVVDAFPEFCSHVHTPTYPQKATPESGRLG</sequence>
<feature type="compositionally biased region" description="Low complexity" evidence="1">
    <location>
        <begin position="126"/>
        <end position="141"/>
    </location>
</feature>
<protein>
    <submittedName>
        <fullName evidence="3">Uncharacterized protein</fullName>
    </submittedName>
</protein>
<feature type="compositionally biased region" description="Pro residues" evidence="1">
    <location>
        <begin position="103"/>
        <end position="115"/>
    </location>
</feature>
<reference evidence="3" key="1">
    <citation type="submission" date="2025-08" db="UniProtKB">
        <authorList>
            <consortium name="RefSeq"/>
        </authorList>
    </citation>
    <scope>IDENTIFICATION</scope>
    <source>
        <tissue evidence="3">Blood</tissue>
    </source>
</reference>
<accession>A0ABM4PSF1</accession>
<dbReference type="Proteomes" id="UP001652662">
    <property type="component" value="Chromosome 6"/>
</dbReference>
<dbReference type="GeneID" id="139083949"/>
<feature type="region of interest" description="Disordered" evidence="1">
    <location>
        <begin position="189"/>
        <end position="211"/>
    </location>
</feature>
<name>A0ABM4PSF1_EQUPR</name>
<evidence type="ECO:0000313" key="2">
    <source>
        <dbReference type="Proteomes" id="UP001652662"/>
    </source>
</evidence>